<evidence type="ECO:0000313" key="2">
    <source>
        <dbReference type="Proteomes" id="UP000245626"/>
    </source>
</evidence>
<sequence length="273" mass="28985">MSSAGTNTATYTQGHGPSVLAAHAARTAVTSCSYLLPLLKPDFSILDVGCGPGTITSSLASYVPLGSIIGIDTSKAVIDSACSRSPLPANCHFQVGDAYSIPFPDSSFDVVHAHQVLIHLPDPVRALKEMKRVCRPGGLVAVRDGDWDSIILFPHIQPLSEWKAISEAIFRANASEPNAGRHLLHWASEADFDLGQASYSAGTMTFSGGAGGAGTWGTTWAERVLADDWRDKAVAGGHASASKVEEMAEAWRSWSQRPDAVYSIVCGEMICKK</sequence>
<organism evidence="1 2">
    <name type="scientific">Violaceomyces palustris</name>
    <dbReference type="NCBI Taxonomy" id="1673888"/>
    <lineage>
        <taxon>Eukaryota</taxon>
        <taxon>Fungi</taxon>
        <taxon>Dikarya</taxon>
        <taxon>Basidiomycota</taxon>
        <taxon>Ustilaginomycotina</taxon>
        <taxon>Ustilaginomycetes</taxon>
        <taxon>Violaceomycetales</taxon>
        <taxon>Violaceomycetaceae</taxon>
        <taxon>Violaceomyces</taxon>
    </lineage>
</organism>
<keyword evidence="2" id="KW-1185">Reference proteome</keyword>
<keyword evidence="1" id="KW-0808">Transferase</keyword>
<protein>
    <submittedName>
        <fullName evidence="1">UbiE/COQ5 family methyltransferase</fullName>
    </submittedName>
</protein>
<reference evidence="1 2" key="1">
    <citation type="journal article" date="2018" name="Mol. Biol. Evol.">
        <title>Broad Genomic Sampling Reveals a Smut Pathogenic Ancestry of the Fungal Clade Ustilaginomycotina.</title>
        <authorList>
            <person name="Kijpornyongpan T."/>
            <person name="Mondo S.J."/>
            <person name="Barry K."/>
            <person name="Sandor L."/>
            <person name="Lee J."/>
            <person name="Lipzen A."/>
            <person name="Pangilinan J."/>
            <person name="LaButti K."/>
            <person name="Hainaut M."/>
            <person name="Henrissat B."/>
            <person name="Grigoriev I.V."/>
            <person name="Spatafora J.W."/>
            <person name="Aime M.C."/>
        </authorList>
    </citation>
    <scope>NUCLEOTIDE SEQUENCE [LARGE SCALE GENOMIC DNA]</scope>
    <source>
        <strain evidence="1 2">SA 807</strain>
    </source>
</reference>
<dbReference type="EMBL" id="KZ820045">
    <property type="protein sequence ID" value="PWN49472.1"/>
    <property type="molecule type" value="Genomic_DNA"/>
</dbReference>
<dbReference type="Proteomes" id="UP000245626">
    <property type="component" value="Unassembled WGS sequence"/>
</dbReference>
<proteinExistence type="predicted"/>
<accession>A0ACD0NUF6</accession>
<name>A0ACD0NUF6_9BASI</name>
<gene>
    <name evidence="1" type="ORF">IE53DRAFT_388287</name>
</gene>
<keyword evidence="1" id="KW-0489">Methyltransferase</keyword>
<evidence type="ECO:0000313" key="1">
    <source>
        <dbReference type="EMBL" id="PWN49472.1"/>
    </source>
</evidence>